<dbReference type="AlphaFoldDB" id="A0A8J3J2N5"/>
<proteinExistence type="predicted"/>
<dbReference type="Proteomes" id="UP000612808">
    <property type="component" value="Unassembled WGS sequence"/>
</dbReference>
<reference evidence="1" key="1">
    <citation type="submission" date="2021-01" db="EMBL/GenBank/DDBJ databases">
        <title>Whole genome shotgun sequence of Actinocatenispora rupis NBRC 107355.</title>
        <authorList>
            <person name="Komaki H."/>
            <person name="Tamura T."/>
        </authorList>
    </citation>
    <scope>NUCLEOTIDE SEQUENCE</scope>
    <source>
        <strain evidence="1">NBRC 107355</strain>
    </source>
</reference>
<sequence>MQPTRTLPTGSRVNGALSRRRPERVVETIEYAAFVRRIIRAYSRRVADGDVDALPAMVRLASELDAEIGNAVDGLRRFGYSWADIGLRLGISRQAAQQRWGDR</sequence>
<accession>A0A8J3J2N5</accession>
<comment type="caution">
    <text evidence="1">The sequence shown here is derived from an EMBL/GenBank/DDBJ whole genome shotgun (WGS) entry which is preliminary data.</text>
</comment>
<organism evidence="1 2">
    <name type="scientific">Actinocatenispora rupis</name>
    <dbReference type="NCBI Taxonomy" id="519421"/>
    <lineage>
        <taxon>Bacteria</taxon>
        <taxon>Bacillati</taxon>
        <taxon>Actinomycetota</taxon>
        <taxon>Actinomycetes</taxon>
        <taxon>Micromonosporales</taxon>
        <taxon>Micromonosporaceae</taxon>
        <taxon>Actinocatenispora</taxon>
    </lineage>
</organism>
<dbReference type="EMBL" id="BOMB01000022">
    <property type="protein sequence ID" value="GID13073.1"/>
    <property type="molecule type" value="Genomic_DNA"/>
</dbReference>
<evidence type="ECO:0000313" key="1">
    <source>
        <dbReference type="EMBL" id="GID13073.1"/>
    </source>
</evidence>
<keyword evidence="2" id="KW-1185">Reference proteome</keyword>
<name>A0A8J3J2N5_9ACTN</name>
<evidence type="ECO:0008006" key="3">
    <source>
        <dbReference type="Google" id="ProtNLM"/>
    </source>
</evidence>
<protein>
    <recommendedName>
        <fullName evidence="3">Sigma-70, region 4</fullName>
    </recommendedName>
</protein>
<gene>
    <name evidence="1" type="ORF">Aru02nite_39620</name>
</gene>
<evidence type="ECO:0000313" key="2">
    <source>
        <dbReference type="Proteomes" id="UP000612808"/>
    </source>
</evidence>
<dbReference type="RefSeq" id="WP_239076810.1">
    <property type="nucleotide sequence ID" value="NZ_BAAAZM010000007.1"/>
</dbReference>